<feature type="transmembrane region" description="Helical" evidence="6">
    <location>
        <begin position="131"/>
        <end position="150"/>
    </location>
</feature>
<dbReference type="EMBL" id="KV750177">
    <property type="protein sequence ID" value="OCL05907.1"/>
    <property type="molecule type" value="Genomic_DNA"/>
</dbReference>
<evidence type="ECO:0000256" key="2">
    <source>
        <dbReference type="ARBA" id="ARBA00022692"/>
    </source>
</evidence>
<evidence type="ECO:0000256" key="1">
    <source>
        <dbReference type="ARBA" id="ARBA00004127"/>
    </source>
</evidence>
<proteinExistence type="predicted"/>
<dbReference type="PANTHER" id="PTHR21324">
    <property type="entry name" value="FASTING-INDUCIBLE INTEGRAL MEMBRANE PROTEIN TM6P1-RELATED"/>
    <property type="match status" value="1"/>
</dbReference>
<evidence type="ECO:0000256" key="4">
    <source>
        <dbReference type="ARBA" id="ARBA00023136"/>
    </source>
</evidence>
<feature type="transmembrane region" description="Helical" evidence="6">
    <location>
        <begin position="162"/>
        <end position="186"/>
    </location>
</feature>
<accession>A0A8E2EVX9</accession>
<evidence type="ECO:0000313" key="8">
    <source>
        <dbReference type="EMBL" id="OCL05907.1"/>
    </source>
</evidence>
<dbReference type="InterPro" id="IPR050911">
    <property type="entry name" value="DRAM/TMEM150_Autophagy_Mod"/>
</dbReference>
<dbReference type="GO" id="GO:0005886">
    <property type="term" value="C:plasma membrane"/>
    <property type="evidence" value="ECO:0007669"/>
    <property type="project" value="TreeGrafter"/>
</dbReference>
<name>A0A8E2EVX9_9PEZI</name>
<keyword evidence="3 6" id="KW-1133">Transmembrane helix</keyword>
<keyword evidence="2 6" id="KW-0812">Transmembrane</keyword>
<feature type="transmembrane region" description="Helical" evidence="6">
    <location>
        <begin position="97"/>
        <end position="119"/>
    </location>
</feature>
<reference evidence="8 9" key="1">
    <citation type="journal article" date="2016" name="Nat. Commun.">
        <title>Ectomycorrhizal ecology is imprinted in the genome of the dominant symbiotic fungus Cenococcum geophilum.</title>
        <authorList>
            <consortium name="DOE Joint Genome Institute"/>
            <person name="Peter M."/>
            <person name="Kohler A."/>
            <person name="Ohm R.A."/>
            <person name="Kuo A."/>
            <person name="Krutzmann J."/>
            <person name="Morin E."/>
            <person name="Arend M."/>
            <person name="Barry K.W."/>
            <person name="Binder M."/>
            <person name="Choi C."/>
            <person name="Clum A."/>
            <person name="Copeland A."/>
            <person name="Grisel N."/>
            <person name="Haridas S."/>
            <person name="Kipfer T."/>
            <person name="LaButti K."/>
            <person name="Lindquist E."/>
            <person name="Lipzen A."/>
            <person name="Maire R."/>
            <person name="Meier B."/>
            <person name="Mihaltcheva S."/>
            <person name="Molinier V."/>
            <person name="Murat C."/>
            <person name="Poggeler S."/>
            <person name="Quandt C.A."/>
            <person name="Sperisen C."/>
            <person name="Tritt A."/>
            <person name="Tisserant E."/>
            <person name="Crous P.W."/>
            <person name="Henrissat B."/>
            <person name="Nehls U."/>
            <person name="Egli S."/>
            <person name="Spatafora J.W."/>
            <person name="Grigoriev I.V."/>
            <person name="Martin F.M."/>
        </authorList>
    </citation>
    <scope>NUCLEOTIDE SEQUENCE [LARGE SCALE GENOMIC DNA]</scope>
    <source>
        <strain evidence="8 9">CBS 207.34</strain>
    </source>
</reference>
<dbReference type="OrthoDB" id="10032492at2759"/>
<dbReference type="AlphaFoldDB" id="A0A8E2EVX9"/>
<evidence type="ECO:0000313" key="9">
    <source>
        <dbReference type="Proteomes" id="UP000250140"/>
    </source>
</evidence>
<dbReference type="GO" id="GO:0012505">
    <property type="term" value="C:endomembrane system"/>
    <property type="evidence" value="ECO:0007669"/>
    <property type="project" value="UniProtKB-SubCell"/>
</dbReference>
<gene>
    <name evidence="8" type="ORF">AOQ84DRAFT_390565</name>
</gene>
<evidence type="ECO:0000256" key="5">
    <source>
        <dbReference type="SAM" id="MobiDB-lite"/>
    </source>
</evidence>
<sequence length="300" mass="33663">MWGISYWAVPIFSSLVWLAMLLAMLITWTTEGSPHYPSMDPSQHIAYISDVGAQGLKPLFIAMSAVTVVTFDLAFILERWLRHTGRLAHNTSLTQKILSFLSIIAAIAGGVGLILLSIFDTLRHPHLHDGFLVLFIAGYIISAIFICAEYQRLGIHFREHSVLRYSFWIKLFFILVEIAMAIAFGVCQNQGKYNAAAVLEWIIALIFFFYVLSFFIDFMPAVRKKHHQSRATEMDVAMEQGDATLSSRHHRNGASNGYMNGYGDGYTNGHTNGQNNGYENDHQQNGVVKPTEPVPASQNF</sequence>
<keyword evidence="9" id="KW-1185">Reference proteome</keyword>
<protein>
    <recommendedName>
        <fullName evidence="7">CWH43-like N-terminal domain-containing protein</fullName>
    </recommendedName>
</protein>
<feature type="transmembrane region" description="Helical" evidence="6">
    <location>
        <begin position="7"/>
        <end position="28"/>
    </location>
</feature>
<feature type="compositionally biased region" description="Polar residues" evidence="5">
    <location>
        <begin position="268"/>
        <end position="286"/>
    </location>
</feature>
<feature type="transmembrane region" description="Helical" evidence="6">
    <location>
        <begin position="198"/>
        <end position="220"/>
    </location>
</feature>
<evidence type="ECO:0000256" key="3">
    <source>
        <dbReference type="ARBA" id="ARBA00022989"/>
    </source>
</evidence>
<dbReference type="PANTHER" id="PTHR21324:SF2">
    <property type="entry name" value="EG:22E5.9 PROTEIN"/>
    <property type="match status" value="1"/>
</dbReference>
<organism evidence="8 9">
    <name type="scientific">Glonium stellatum</name>
    <dbReference type="NCBI Taxonomy" id="574774"/>
    <lineage>
        <taxon>Eukaryota</taxon>
        <taxon>Fungi</taxon>
        <taxon>Dikarya</taxon>
        <taxon>Ascomycota</taxon>
        <taxon>Pezizomycotina</taxon>
        <taxon>Dothideomycetes</taxon>
        <taxon>Pleosporomycetidae</taxon>
        <taxon>Gloniales</taxon>
        <taxon>Gloniaceae</taxon>
        <taxon>Glonium</taxon>
    </lineage>
</organism>
<feature type="transmembrane region" description="Helical" evidence="6">
    <location>
        <begin position="59"/>
        <end position="77"/>
    </location>
</feature>
<comment type="subcellular location">
    <subcellularLocation>
        <location evidence="1">Endomembrane system</location>
        <topology evidence="1">Multi-pass membrane protein</topology>
    </subcellularLocation>
</comment>
<dbReference type="Proteomes" id="UP000250140">
    <property type="component" value="Unassembled WGS sequence"/>
</dbReference>
<evidence type="ECO:0000259" key="7">
    <source>
        <dbReference type="Pfam" id="PF10277"/>
    </source>
</evidence>
<feature type="region of interest" description="Disordered" evidence="5">
    <location>
        <begin position="265"/>
        <end position="300"/>
    </location>
</feature>
<evidence type="ECO:0000256" key="6">
    <source>
        <dbReference type="SAM" id="Phobius"/>
    </source>
</evidence>
<dbReference type="InterPro" id="IPR019402">
    <property type="entry name" value="CWH43_N"/>
</dbReference>
<keyword evidence="4 6" id="KW-0472">Membrane</keyword>
<feature type="domain" description="CWH43-like N-terminal" evidence="7">
    <location>
        <begin position="6"/>
        <end position="220"/>
    </location>
</feature>
<dbReference type="Pfam" id="PF10277">
    <property type="entry name" value="Frag1"/>
    <property type="match status" value="1"/>
</dbReference>